<dbReference type="GO" id="GO:0006508">
    <property type="term" value="P:proteolysis"/>
    <property type="evidence" value="ECO:0007669"/>
    <property type="project" value="InterPro"/>
</dbReference>
<dbReference type="PRINTS" id="PR00722">
    <property type="entry name" value="CHYMOTRYPSIN"/>
</dbReference>
<dbReference type="PROSITE" id="PS00134">
    <property type="entry name" value="TRYPSIN_HIS"/>
    <property type="match status" value="1"/>
</dbReference>
<evidence type="ECO:0000256" key="1">
    <source>
        <dbReference type="ARBA" id="ARBA00023157"/>
    </source>
</evidence>
<dbReference type="EMBL" id="JADWDJ010000009">
    <property type="protein sequence ID" value="KAG5276175.1"/>
    <property type="molecule type" value="Genomic_DNA"/>
</dbReference>
<dbReference type="PANTHER" id="PTHR24271:SF88">
    <property type="entry name" value="MAST CELL PROTEASE 2 ISOFORM X1"/>
    <property type="match status" value="1"/>
</dbReference>
<keyword evidence="2" id="KW-0732">Signal</keyword>
<dbReference type="Gene3D" id="2.40.10.10">
    <property type="entry name" value="Trypsin-like serine proteases"/>
    <property type="match status" value="2"/>
</dbReference>
<sequence length="148" mass="17228">MMQLLQLLNIVLVMLSVFNQGDCMRDNIIGGHVAKPHSHPYMVLIPYESQGNIWRECDGFLVREDFVMTAAHCKGMRMFVFPGVHDKSKLNKNLRVEATPFVHPNYTLNENEVKNDIMLLKLKQNVTLTNKRIYRPFSGGLWRPTRLW</sequence>
<dbReference type="GO" id="GO:0004252">
    <property type="term" value="F:serine-type endopeptidase activity"/>
    <property type="evidence" value="ECO:0007669"/>
    <property type="project" value="InterPro"/>
</dbReference>
<keyword evidence="5" id="KW-1185">Reference proteome</keyword>
<dbReference type="Pfam" id="PF00089">
    <property type="entry name" value="Trypsin"/>
    <property type="match status" value="1"/>
</dbReference>
<evidence type="ECO:0000256" key="2">
    <source>
        <dbReference type="SAM" id="SignalP"/>
    </source>
</evidence>
<feature type="chain" id="PRO_5043708769" description="Peptidase S1 domain-containing protein" evidence="2">
    <location>
        <begin position="24"/>
        <end position="148"/>
    </location>
</feature>
<keyword evidence="1" id="KW-1015">Disulfide bond</keyword>
<feature type="signal peptide" evidence="2">
    <location>
        <begin position="1"/>
        <end position="23"/>
    </location>
</feature>
<comment type="caution">
    <text evidence="4">The sequence shown here is derived from an EMBL/GenBank/DDBJ whole genome shotgun (WGS) entry which is preliminary data.</text>
</comment>
<dbReference type="InterPro" id="IPR001254">
    <property type="entry name" value="Trypsin_dom"/>
</dbReference>
<dbReference type="Proteomes" id="UP000823561">
    <property type="component" value="Chromosome 9"/>
</dbReference>
<dbReference type="PROSITE" id="PS50240">
    <property type="entry name" value="TRYPSIN_DOM"/>
    <property type="match status" value="1"/>
</dbReference>
<feature type="domain" description="Peptidase S1" evidence="3">
    <location>
        <begin position="28"/>
        <end position="148"/>
    </location>
</feature>
<evidence type="ECO:0000313" key="5">
    <source>
        <dbReference type="Proteomes" id="UP000823561"/>
    </source>
</evidence>
<protein>
    <recommendedName>
        <fullName evidence="3">Peptidase S1 domain-containing protein</fullName>
    </recommendedName>
</protein>
<proteinExistence type="predicted"/>
<reference evidence="4" key="1">
    <citation type="submission" date="2020-10" db="EMBL/GenBank/DDBJ databases">
        <title>Chromosome-scale genome assembly of the Allis shad, Alosa alosa.</title>
        <authorList>
            <person name="Margot Z."/>
            <person name="Christophe K."/>
            <person name="Cabau C."/>
            <person name="Louis A."/>
            <person name="Berthelot C."/>
            <person name="Parey E."/>
            <person name="Roest Crollius H."/>
            <person name="Montfort J."/>
            <person name="Robinson-Rechavi M."/>
            <person name="Bucao C."/>
            <person name="Bouchez O."/>
            <person name="Gislard M."/>
            <person name="Lluch J."/>
            <person name="Milhes M."/>
            <person name="Lampietro C."/>
            <person name="Lopez Roques C."/>
            <person name="Donnadieu C."/>
            <person name="Braasch I."/>
            <person name="Desvignes T."/>
            <person name="Postlethwait J."/>
            <person name="Bobe J."/>
            <person name="Guiguen Y."/>
        </authorList>
    </citation>
    <scope>NUCLEOTIDE SEQUENCE</scope>
    <source>
        <strain evidence="4">M-15738</strain>
        <tissue evidence="4">Blood</tissue>
    </source>
</reference>
<evidence type="ECO:0000259" key="3">
    <source>
        <dbReference type="PROSITE" id="PS50240"/>
    </source>
</evidence>
<dbReference type="InterPro" id="IPR001314">
    <property type="entry name" value="Peptidase_S1A"/>
</dbReference>
<name>A0AAV6GMX1_9TELE</name>
<evidence type="ECO:0000313" key="4">
    <source>
        <dbReference type="EMBL" id="KAG5276175.1"/>
    </source>
</evidence>
<dbReference type="InterPro" id="IPR043504">
    <property type="entry name" value="Peptidase_S1_PA_chymotrypsin"/>
</dbReference>
<dbReference type="SMART" id="SM00020">
    <property type="entry name" value="Tryp_SPc"/>
    <property type="match status" value="1"/>
</dbReference>
<dbReference type="InterPro" id="IPR018114">
    <property type="entry name" value="TRYPSIN_HIS"/>
</dbReference>
<dbReference type="InterPro" id="IPR009003">
    <property type="entry name" value="Peptidase_S1_PA"/>
</dbReference>
<dbReference type="PANTHER" id="PTHR24271">
    <property type="entry name" value="KALLIKREIN-RELATED"/>
    <property type="match status" value="1"/>
</dbReference>
<dbReference type="SUPFAM" id="SSF50494">
    <property type="entry name" value="Trypsin-like serine proteases"/>
    <property type="match status" value="1"/>
</dbReference>
<accession>A0AAV6GMX1</accession>
<organism evidence="4 5">
    <name type="scientific">Alosa alosa</name>
    <name type="common">allis shad</name>
    <dbReference type="NCBI Taxonomy" id="278164"/>
    <lineage>
        <taxon>Eukaryota</taxon>
        <taxon>Metazoa</taxon>
        <taxon>Chordata</taxon>
        <taxon>Craniata</taxon>
        <taxon>Vertebrata</taxon>
        <taxon>Euteleostomi</taxon>
        <taxon>Actinopterygii</taxon>
        <taxon>Neopterygii</taxon>
        <taxon>Teleostei</taxon>
        <taxon>Clupei</taxon>
        <taxon>Clupeiformes</taxon>
        <taxon>Clupeoidei</taxon>
        <taxon>Clupeidae</taxon>
        <taxon>Alosa</taxon>
    </lineage>
</organism>
<dbReference type="AlphaFoldDB" id="A0AAV6GMX1"/>
<gene>
    <name evidence="4" type="ORF">AALO_G00128690</name>
</gene>